<feature type="compositionally biased region" description="Basic and acidic residues" evidence="1">
    <location>
        <begin position="71"/>
        <end position="83"/>
    </location>
</feature>
<evidence type="ECO:0000313" key="4">
    <source>
        <dbReference type="EMBL" id="KAJ1346294.1"/>
    </source>
</evidence>
<evidence type="ECO:0000313" key="5">
    <source>
        <dbReference type="Proteomes" id="UP001196413"/>
    </source>
</evidence>
<dbReference type="PROSITE" id="PS50954">
    <property type="entry name" value="LEM"/>
    <property type="match status" value="1"/>
</dbReference>
<comment type="caution">
    <text evidence="4">The sequence shown here is derived from an EMBL/GenBank/DDBJ whole genome shotgun (WGS) entry which is preliminary data.</text>
</comment>
<dbReference type="InterPro" id="IPR003887">
    <property type="entry name" value="LEM_dom"/>
</dbReference>
<dbReference type="InterPro" id="IPR011015">
    <property type="entry name" value="LEM/LEM-like_dom_sf"/>
</dbReference>
<dbReference type="PANTHER" id="PTHR12019:SF9">
    <property type="entry name" value="THYMOPOIETIN"/>
    <property type="match status" value="1"/>
</dbReference>
<dbReference type="Pfam" id="PF03020">
    <property type="entry name" value="LEM"/>
    <property type="match status" value="1"/>
</dbReference>
<dbReference type="PANTHER" id="PTHR12019">
    <property type="entry name" value="LAMINA-ASSOCIATED POLYPEPTIDE THYMOPOIETIN"/>
    <property type="match status" value="1"/>
</dbReference>
<dbReference type="SMART" id="SM00540">
    <property type="entry name" value="LEM"/>
    <property type="match status" value="1"/>
</dbReference>
<accession>A0AAD5ME86</accession>
<evidence type="ECO:0000256" key="2">
    <source>
        <dbReference type="SAM" id="Phobius"/>
    </source>
</evidence>
<evidence type="ECO:0000259" key="3">
    <source>
        <dbReference type="PROSITE" id="PS50954"/>
    </source>
</evidence>
<feature type="domain" description="LEM" evidence="3">
    <location>
        <begin position="1"/>
        <end position="44"/>
    </location>
</feature>
<dbReference type="FunFam" id="1.10.720.40:FF:000001">
    <property type="entry name" value="LEM domain containing 2, isoform CRA_a"/>
    <property type="match status" value="1"/>
</dbReference>
<dbReference type="Gene3D" id="1.10.720.40">
    <property type="match status" value="1"/>
</dbReference>
<name>A0AAD5ME86_PARTN</name>
<feature type="region of interest" description="Disordered" evidence="1">
    <location>
        <begin position="58"/>
        <end position="105"/>
    </location>
</feature>
<keyword evidence="2" id="KW-1133">Transmembrane helix</keyword>
<organism evidence="4 5">
    <name type="scientific">Parelaphostrongylus tenuis</name>
    <name type="common">Meningeal worm</name>
    <dbReference type="NCBI Taxonomy" id="148309"/>
    <lineage>
        <taxon>Eukaryota</taxon>
        <taxon>Metazoa</taxon>
        <taxon>Ecdysozoa</taxon>
        <taxon>Nematoda</taxon>
        <taxon>Chromadorea</taxon>
        <taxon>Rhabditida</taxon>
        <taxon>Rhabditina</taxon>
        <taxon>Rhabditomorpha</taxon>
        <taxon>Strongyloidea</taxon>
        <taxon>Metastrongylidae</taxon>
        <taxon>Parelaphostrongylus</taxon>
    </lineage>
</organism>
<dbReference type="EMBL" id="JAHQIW010000155">
    <property type="protein sequence ID" value="KAJ1346294.1"/>
    <property type="molecule type" value="Genomic_DNA"/>
</dbReference>
<reference evidence="4" key="1">
    <citation type="submission" date="2021-06" db="EMBL/GenBank/DDBJ databases">
        <title>Parelaphostrongylus tenuis whole genome reference sequence.</title>
        <authorList>
            <person name="Garwood T.J."/>
            <person name="Larsen P.A."/>
            <person name="Fountain-Jones N.M."/>
            <person name="Garbe J.R."/>
            <person name="Macchietto M.G."/>
            <person name="Kania S.A."/>
            <person name="Gerhold R.W."/>
            <person name="Richards J.E."/>
            <person name="Wolf T.M."/>
        </authorList>
    </citation>
    <scope>NUCLEOTIDE SEQUENCE</scope>
    <source>
        <strain evidence="4">MNPRO001-30</strain>
        <tissue evidence="4">Meninges</tissue>
    </source>
</reference>
<dbReference type="CDD" id="cd12934">
    <property type="entry name" value="LEM"/>
    <property type="match status" value="1"/>
</dbReference>
<proteinExistence type="predicted"/>
<dbReference type="Proteomes" id="UP001196413">
    <property type="component" value="Unassembled WGS sequence"/>
</dbReference>
<keyword evidence="2" id="KW-0812">Transmembrane</keyword>
<dbReference type="SUPFAM" id="SSF63451">
    <property type="entry name" value="LEM domain"/>
    <property type="match status" value="1"/>
</dbReference>
<evidence type="ECO:0000256" key="1">
    <source>
        <dbReference type="SAM" id="MobiDB-lite"/>
    </source>
</evidence>
<gene>
    <name evidence="4" type="ORF">KIN20_001054</name>
</gene>
<sequence length="144" mass="15739">MNMNELTDTEIRQQLIALGQNVGPVTPSTRAIHLKKLRNLLAQGDAPMNEHALPTMTNGNGMPHDVINGNEEAKATLEDERASNQRPLNNGISEPSDVPRKASPPRSTTPLVLVVVLLMALVVFVFFLSDRLHRQTDPASDGEL</sequence>
<feature type="transmembrane region" description="Helical" evidence="2">
    <location>
        <begin position="110"/>
        <end position="128"/>
    </location>
</feature>
<keyword evidence="5" id="KW-1185">Reference proteome</keyword>
<feature type="compositionally biased region" description="Polar residues" evidence="1">
    <location>
        <begin position="84"/>
        <end position="93"/>
    </location>
</feature>
<keyword evidence="2" id="KW-0472">Membrane</keyword>
<dbReference type="AlphaFoldDB" id="A0AAD5ME86"/>
<protein>
    <recommendedName>
        <fullName evidence="3">LEM domain-containing protein</fullName>
    </recommendedName>
</protein>
<dbReference type="InterPro" id="IPR051656">
    <property type="entry name" value="LEM_domain"/>
</dbReference>